<accession>A0ABS8WUL0</accession>
<organism evidence="1 2">
    <name type="scientific">Datura stramonium</name>
    <name type="common">Jimsonweed</name>
    <name type="synonym">Common thornapple</name>
    <dbReference type="NCBI Taxonomy" id="4076"/>
    <lineage>
        <taxon>Eukaryota</taxon>
        <taxon>Viridiplantae</taxon>
        <taxon>Streptophyta</taxon>
        <taxon>Embryophyta</taxon>
        <taxon>Tracheophyta</taxon>
        <taxon>Spermatophyta</taxon>
        <taxon>Magnoliopsida</taxon>
        <taxon>eudicotyledons</taxon>
        <taxon>Gunneridae</taxon>
        <taxon>Pentapetalae</taxon>
        <taxon>asterids</taxon>
        <taxon>lamiids</taxon>
        <taxon>Solanales</taxon>
        <taxon>Solanaceae</taxon>
        <taxon>Solanoideae</taxon>
        <taxon>Datureae</taxon>
        <taxon>Datura</taxon>
    </lineage>
</organism>
<sequence length="139" mass="15612">MNLIGRKSIKSERIGMVKPHENHNQYALEENMKGKRIHYHTFEMNLQTLACGSLATFSNSNFRGCVVEKENFTVSQLATDRRFSNWICDPPVSCRLGSKSSGNLCFIDDIPEVHDSASTVGRSVHRTNAQNPILCLLVT</sequence>
<gene>
    <name evidence="1" type="ORF">HAX54_001390</name>
</gene>
<evidence type="ECO:0000313" key="1">
    <source>
        <dbReference type="EMBL" id="MCE3215226.1"/>
    </source>
</evidence>
<comment type="caution">
    <text evidence="1">The sequence shown here is derived from an EMBL/GenBank/DDBJ whole genome shotgun (WGS) entry which is preliminary data.</text>
</comment>
<name>A0ABS8WUL0_DATST</name>
<keyword evidence="2" id="KW-1185">Reference proteome</keyword>
<protein>
    <submittedName>
        <fullName evidence="1">Uncharacterized protein</fullName>
    </submittedName>
</protein>
<dbReference type="Proteomes" id="UP000823775">
    <property type="component" value="Unassembled WGS sequence"/>
</dbReference>
<dbReference type="EMBL" id="JACEIK010010508">
    <property type="protein sequence ID" value="MCE3215226.1"/>
    <property type="molecule type" value="Genomic_DNA"/>
</dbReference>
<proteinExistence type="predicted"/>
<reference evidence="1 2" key="1">
    <citation type="journal article" date="2021" name="BMC Genomics">
        <title>Datura genome reveals duplications of psychoactive alkaloid biosynthetic genes and high mutation rate following tissue culture.</title>
        <authorList>
            <person name="Rajewski A."/>
            <person name="Carter-House D."/>
            <person name="Stajich J."/>
            <person name="Litt A."/>
        </authorList>
    </citation>
    <scope>NUCLEOTIDE SEQUENCE [LARGE SCALE GENOMIC DNA]</scope>
    <source>
        <strain evidence="1">AR-01</strain>
    </source>
</reference>
<evidence type="ECO:0000313" key="2">
    <source>
        <dbReference type="Proteomes" id="UP000823775"/>
    </source>
</evidence>